<dbReference type="PROSITE" id="PS51186">
    <property type="entry name" value="GNAT"/>
    <property type="match status" value="1"/>
</dbReference>
<keyword evidence="1" id="KW-0808">Transferase</keyword>
<feature type="domain" description="N-acetyltransferase" evidence="3">
    <location>
        <begin position="72"/>
        <end position="227"/>
    </location>
</feature>
<keyword evidence="5" id="KW-1185">Reference proteome</keyword>
<evidence type="ECO:0000313" key="4">
    <source>
        <dbReference type="Ensembl" id="ENSOKIP00005049319.1"/>
    </source>
</evidence>
<evidence type="ECO:0000259" key="3">
    <source>
        <dbReference type="PROSITE" id="PS51186"/>
    </source>
</evidence>
<dbReference type="SUPFAM" id="SSF55729">
    <property type="entry name" value="Acyl-CoA N-acyltransferases (Nat)"/>
    <property type="match status" value="1"/>
</dbReference>
<evidence type="ECO:0000256" key="1">
    <source>
        <dbReference type="ARBA" id="ARBA00022679"/>
    </source>
</evidence>
<sequence length="246" mass="27370">TCSIREYQAEDKDAVITLFRNGILEHVYPAFFKTISHPDQIGVTLSISMAGYVLGGSSYFMALLFGGAWAGLIYYCCYEIYEGYRLSRMATDMADIQASFLDNPDNGFWVAKAEVNGKSKVAGLVAVIGQDERDGSYGEVPHLIVSFAYRKKGLGSQLAHKVMEFCKDRGFSRVVLETSSPQTAANALYTIQDNRLHGLKLKTRGYFTTVRRTDWLLSFTHFQQAIETGSLESKLVCSDSVKQSCN</sequence>
<dbReference type="Pfam" id="PF00583">
    <property type="entry name" value="Acetyltransf_1"/>
    <property type="match status" value="1"/>
</dbReference>
<gene>
    <name evidence="4" type="primary">LOC109869680</name>
</gene>
<dbReference type="InterPro" id="IPR050769">
    <property type="entry name" value="NAT_camello-type"/>
</dbReference>
<protein>
    <recommendedName>
        <fullName evidence="3">N-acetyltransferase domain-containing protein</fullName>
    </recommendedName>
</protein>
<dbReference type="InterPro" id="IPR000182">
    <property type="entry name" value="GNAT_dom"/>
</dbReference>
<dbReference type="AlphaFoldDB" id="A0A8C7GWE7"/>
<dbReference type="Gene3D" id="3.40.630.30">
    <property type="match status" value="1"/>
</dbReference>
<dbReference type="GO" id="GO:0008080">
    <property type="term" value="F:N-acetyltransferase activity"/>
    <property type="evidence" value="ECO:0007669"/>
    <property type="project" value="InterPro"/>
</dbReference>
<evidence type="ECO:0000256" key="2">
    <source>
        <dbReference type="SAM" id="Phobius"/>
    </source>
</evidence>
<organism evidence="4 5">
    <name type="scientific">Oncorhynchus kisutch</name>
    <name type="common">Coho salmon</name>
    <name type="synonym">Salmo kisutch</name>
    <dbReference type="NCBI Taxonomy" id="8019"/>
    <lineage>
        <taxon>Eukaryota</taxon>
        <taxon>Metazoa</taxon>
        <taxon>Chordata</taxon>
        <taxon>Craniata</taxon>
        <taxon>Vertebrata</taxon>
        <taxon>Euteleostomi</taxon>
        <taxon>Actinopterygii</taxon>
        <taxon>Neopterygii</taxon>
        <taxon>Teleostei</taxon>
        <taxon>Protacanthopterygii</taxon>
        <taxon>Salmoniformes</taxon>
        <taxon>Salmonidae</taxon>
        <taxon>Salmoninae</taxon>
        <taxon>Oncorhynchus</taxon>
    </lineage>
</organism>
<dbReference type="GeneTree" id="ENSGT00950000182932"/>
<name>A0A8C7GWE7_ONCKI</name>
<reference evidence="4" key="1">
    <citation type="submission" date="2025-08" db="UniProtKB">
        <authorList>
            <consortium name="Ensembl"/>
        </authorList>
    </citation>
    <scope>IDENTIFICATION</scope>
</reference>
<dbReference type="Ensembl" id="ENSOKIT00005051978.1">
    <property type="protein sequence ID" value="ENSOKIP00005049319.1"/>
    <property type="gene ID" value="ENSOKIG00005020701.1"/>
</dbReference>
<keyword evidence="2" id="KW-1133">Transmembrane helix</keyword>
<dbReference type="PANTHER" id="PTHR13947">
    <property type="entry name" value="GNAT FAMILY N-ACETYLTRANSFERASE"/>
    <property type="match status" value="1"/>
</dbReference>
<feature type="transmembrane region" description="Helical" evidence="2">
    <location>
        <begin position="59"/>
        <end position="81"/>
    </location>
</feature>
<keyword evidence="2" id="KW-0812">Transmembrane</keyword>
<dbReference type="InterPro" id="IPR016181">
    <property type="entry name" value="Acyl_CoA_acyltransferase"/>
</dbReference>
<keyword evidence="2" id="KW-0472">Membrane</keyword>
<dbReference type="CDD" id="cd04301">
    <property type="entry name" value="NAT_SF"/>
    <property type="match status" value="1"/>
</dbReference>
<dbReference type="Proteomes" id="UP000694557">
    <property type="component" value="Unassembled WGS sequence"/>
</dbReference>
<dbReference type="PANTHER" id="PTHR13947:SF54">
    <property type="entry name" value="N-ACETYLTRANSFERASE CML3-RELATED"/>
    <property type="match status" value="1"/>
</dbReference>
<accession>A0A8C7GWE7</accession>
<proteinExistence type="predicted"/>
<reference evidence="4" key="2">
    <citation type="submission" date="2025-09" db="UniProtKB">
        <authorList>
            <consortium name="Ensembl"/>
        </authorList>
    </citation>
    <scope>IDENTIFICATION</scope>
</reference>
<evidence type="ECO:0000313" key="5">
    <source>
        <dbReference type="Proteomes" id="UP000694557"/>
    </source>
</evidence>